<dbReference type="EMBL" id="GG700649">
    <property type="protein sequence ID" value="EGD86219.2"/>
    <property type="molecule type" value="Genomic_DNA"/>
</dbReference>
<evidence type="ECO:0000313" key="2">
    <source>
        <dbReference type="EMBL" id="EGD86219.2"/>
    </source>
</evidence>
<dbReference type="AlphaFoldDB" id="F2SHI2"/>
<evidence type="ECO:0000259" key="1">
    <source>
        <dbReference type="Pfam" id="PF00646"/>
    </source>
</evidence>
<protein>
    <recommendedName>
        <fullName evidence="1">F-box domain-containing protein</fullName>
    </recommendedName>
</protein>
<dbReference type="SUPFAM" id="SSF81383">
    <property type="entry name" value="F-box domain"/>
    <property type="match status" value="1"/>
</dbReference>
<dbReference type="Pfam" id="PF00646">
    <property type="entry name" value="F-box"/>
    <property type="match status" value="1"/>
</dbReference>
<keyword evidence="3" id="KW-1185">Reference proteome</keyword>
<dbReference type="InParanoid" id="F2SHI2"/>
<feature type="domain" description="F-box" evidence="1">
    <location>
        <begin position="485"/>
        <end position="518"/>
    </location>
</feature>
<dbReference type="OrthoDB" id="3938867at2759"/>
<accession>F2SHI2</accession>
<dbReference type="HOGENOM" id="CLU_515051_0_0_1"/>
<organism evidence="2 3">
    <name type="scientific">Trichophyton rubrum (strain ATCC MYA-4607 / CBS 118892)</name>
    <name type="common">Athlete's foot fungus</name>
    <dbReference type="NCBI Taxonomy" id="559305"/>
    <lineage>
        <taxon>Eukaryota</taxon>
        <taxon>Fungi</taxon>
        <taxon>Dikarya</taxon>
        <taxon>Ascomycota</taxon>
        <taxon>Pezizomycotina</taxon>
        <taxon>Eurotiomycetes</taxon>
        <taxon>Eurotiomycetidae</taxon>
        <taxon>Onygenales</taxon>
        <taxon>Arthrodermataceae</taxon>
        <taxon>Trichophyton</taxon>
    </lineage>
</organism>
<dbReference type="STRING" id="559305.F2SHI2"/>
<dbReference type="InterPro" id="IPR036047">
    <property type="entry name" value="F-box-like_dom_sf"/>
</dbReference>
<sequence>MGTRGYRIVRYRGRYWIYYNHYDSYPEHFGTRIVAGVPVDRKEYEGETVRSIPNAVSMVLGASIFCQTIKALGKRGLQLVFTWDLKTLWHIFTPEWSQILNLFLAVIVWLQQKRDSYERRLVELEKHYCITEERVHILKSKEGDAKSEPWANIRDFEVLPSYFGDASNTVFIEWVYLIDLDEQVFSVNNRVFFRLWNIPRDTWITPFESWDLSTAKCPEASLEPLIPDYFADDAERDRYNEMYNRYQHSDLYEFSAGVDYNPRQVMALMLYEYLLHPSHSAMWDYVPQWGYTDFAFRELAFAILSLAASEFHLTDVQKLHGHYRHQSSSRGFFVQDDAQDGTEILPILGAGCHTPVTKPGCAPSETTYYFQGILISLVTAEALLHERNAAIAKAVEVGLQSGNKEFEIILFSIKLMIVAKVSVGGDVTSVAHSGVLPVTNGAAAPFPPVAGTESALQTHPGFAILQIMFEQQAQKDLQQFSRGVFPPEIYAEILSYVDPCTELACCKVSPVFRSICQTQVTTPDGLVTKFETLDGEEDKPRSYHRLVPFGTFTFKDMKIATAAQPCRHFDDFPTTFNGPQWCAIIGNGERRCVIAQARIPIVATDLDEGEDSDD</sequence>
<dbReference type="eggNOG" id="ENOG502SSGU">
    <property type="taxonomic scope" value="Eukaryota"/>
</dbReference>
<dbReference type="Proteomes" id="UP000008864">
    <property type="component" value="Unassembled WGS sequence"/>
</dbReference>
<proteinExistence type="predicted"/>
<evidence type="ECO:0000313" key="3">
    <source>
        <dbReference type="Proteomes" id="UP000008864"/>
    </source>
</evidence>
<dbReference type="VEuPathDB" id="FungiDB:TERG_02481"/>
<dbReference type="OMA" id="EVLTMNH"/>
<dbReference type="RefSeq" id="XP_047603891.1">
    <property type="nucleotide sequence ID" value="XM_047747922.1"/>
</dbReference>
<dbReference type="InterPro" id="IPR001810">
    <property type="entry name" value="F-box_dom"/>
</dbReference>
<name>F2SHI2_TRIRC</name>
<gene>
    <name evidence="2" type="ORF">TERG_02481</name>
</gene>
<dbReference type="GeneID" id="10379151"/>
<reference evidence="3" key="1">
    <citation type="journal article" date="2012" name="MBio">
        <title>Comparative genome analysis of Trichophyton rubrum and related dermatophytes reveals candidate genes involved in infection.</title>
        <authorList>
            <person name="Martinez D.A."/>
            <person name="Oliver B.G."/>
            <person name="Graeser Y."/>
            <person name="Goldberg J.M."/>
            <person name="Li W."/>
            <person name="Martinez-Rossi N.M."/>
            <person name="Monod M."/>
            <person name="Shelest E."/>
            <person name="Barton R.C."/>
            <person name="Birch E."/>
            <person name="Brakhage A.A."/>
            <person name="Chen Z."/>
            <person name="Gurr S.J."/>
            <person name="Heiman D."/>
            <person name="Heitman J."/>
            <person name="Kosti I."/>
            <person name="Rossi A."/>
            <person name="Saif S."/>
            <person name="Samalova M."/>
            <person name="Saunders C.W."/>
            <person name="Shea T."/>
            <person name="Summerbell R.C."/>
            <person name="Xu J."/>
            <person name="Young S."/>
            <person name="Zeng Q."/>
            <person name="Birren B.W."/>
            <person name="Cuomo C.A."/>
            <person name="White T.C."/>
        </authorList>
    </citation>
    <scope>NUCLEOTIDE SEQUENCE [LARGE SCALE GENOMIC DNA]</scope>
    <source>
        <strain evidence="3">ATCC MYA-4607 / CBS 118892</strain>
    </source>
</reference>